<evidence type="ECO:0000313" key="1">
    <source>
        <dbReference type="EMBL" id="AHM80430.1"/>
    </source>
</evidence>
<proteinExistence type="predicted"/>
<gene>
    <name evidence="1" type="ORF">KPNJ2_03650</name>
</gene>
<dbReference type="EMBL" id="CP006918">
    <property type="protein sequence ID" value="AHM80430.1"/>
    <property type="molecule type" value="Genomic_DNA"/>
</dbReference>
<dbReference type="PATRIC" id="fig|1420013.3.peg.3433"/>
<reference evidence="1 2" key="1">
    <citation type="journal article" date="2014" name="Proc. Natl. Acad. Sci. U.S.A.">
        <title>Molecular dissection of the evolution of carbapenem-resistant multilocus sequence type 258 Klebsiella pneumoniae.</title>
        <authorList>
            <person name="Deleo F.R."/>
            <person name="Chen L."/>
            <person name="Porcella S.F."/>
            <person name="Martens C.A."/>
            <person name="Kobayashi S.D."/>
            <person name="Porter A.R."/>
            <person name="Chavda K.D."/>
            <person name="Jacobs M.R."/>
            <person name="Mathema B."/>
            <person name="Olsen R.J."/>
            <person name="Bonomo R.A."/>
            <person name="Musser J.M."/>
            <person name="Kreiswirth B.N."/>
        </authorList>
    </citation>
    <scope>NUCLEOTIDE SEQUENCE [LARGE SCALE GENOMIC DNA]</scope>
    <source>
        <strain evidence="1">30684/NJST258_2</strain>
    </source>
</reference>
<name>W8UMV1_KLEPN</name>
<organism evidence="1 2">
    <name type="scientific">Klebsiella pneumoniae 30684/NJST258_2</name>
    <dbReference type="NCBI Taxonomy" id="1420013"/>
    <lineage>
        <taxon>Bacteria</taxon>
        <taxon>Pseudomonadati</taxon>
        <taxon>Pseudomonadota</taxon>
        <taxon>Gammaproteobacteria</taxon>
        <taxon>Enterobacterales</taxon>
        <taxon>Enterobacteriaceae</taxon>
        <taxon>Klebsiella/Raoultella group</taxon>
        <taxon>Klebsiella</taxon>
        <taxon>Klebsiella pneumoniae complex</taxon>
    </lineage>
</organism>
<accession>W8UMV1</accession>
<protein>
    <recommendedName>
        <fullName evidence="3">Tail fiber protein</fullName>
    </recommendedName>
</protein>
<dbReference type="KEGG" id="kps:KPNJ2_03650"/>
<dbReference type="AlphaFoldDB" id="W8UMV1"/>
<sequence length="993" mass="109806">MTAIISMRNDMASIKELPRWEDEVYQIARGDKVEGGVGGIANMQAKTLAERTRYLKNVVESIPDYREFTFYKTENDPEGKLAGIAETHDGQLFRVAQGIDSENSFIYYRNDDGDAVPVAWQPGTELVKILSNLISDQGDNPFSVVFDNGLSPLGYKNGRLYADEFEKLYSSDSGLEFGGSIIDNNPPEGWRFVIYYRNGLVMCGQKDDGTMIGFGEGGSGGGSIEPGDTAPDYDSIRMYSGTATVRDVVGKRAGGRFVVNPDDTTSEEIPGGILVDVLGRRWYRQADFVSYDMFLAPRIPAATLLSVQVALAMGNRSSAIAYLAGVEAADKAIQAAHRFANIMKIPVRQNDGAFLMLVDHEAEVRTNTDLSGAIILTSANSGVNEIRWGPLRLLDPSAPEPMRMFNIKGKPRIELTAEELATFNATYSKYLKKGSQYLPYPKLYAYYGGMFYALSHEVEIYRNGERNKPRDRVLYREFSRIGKNGALTERIVKDIPDGTIGYAAIIQKEDDFLEFKCPHFIELGDSRRFLNIEVSRPMVRIKNLVHTSWQTNATSLESRVVISAREVFDVFCEYGETTCHPAENGSYVICIRDTCNVHIDNYYGLHGWGLQGHHGIKGLYGNRNTFNRVDFHSFGYDVFFKDLTVKGRQINLQGGNEWSIEKLRLYITRTSGDAVEYFLNYAIGMRQDYASDCDGILNIDGVTVMWDRGLPAWYNTTRSFDLVRIIDTANSLDQGIDSKLPPVIRIRNVVFDLAGIQTGRPNDNFEFCAVTALRSQFTDYSVTGRKTLLPDNITVDGMTAINVQPTQNAVMCGIKLPADLYQNTVGSRNKKGSDGTNARITLRNLHSVINNPSIELAAAQTVDIPGNAATWTADYLNSDYSWIPRIILENCIPAIIHAPGAKAVVDIHGGKLARVYTNGNSNRCRVTGADIELIPDAAGVTYFAADKTLVTGCSWLNPASGATYPGTLRGSGNEMIGESAKAPNLPAKAFIEE</sequence>
<dbReference type="Proteomes" id="UP000019586">
    <property type="component" value="Chromosome"/>
</dbReference>
<evidence type="ECO:0000313" key="2">
    <source>
        <dbReference type="Proteomes" id="UP000019586"/>
    </source>
</evidence>
<dbReference type="HOGENOM" id="CLU_014972_1_0_6"/>
<evidence type="ECO:0008006" key="3">
    <source>
        <dbReference type="Google" id="ProtNLM"/>
    </source>
</evidence>